<dbReference type="PANTHER" id="PTHR30572:SF18">
    <property type="entry name" value="ABC-TYPE MACROLIDE FAMILY EXPORT SYSTEM PERMEASE COMPONENT 2"/>
    <property type="match status" value="1"/>
</dbReference>
<comment type="subcellular location">
    <subcellularLocation>
        <location evidence="1">Cell membrane</location>
        <topology evidence="1">Multi-pass membrane protein</topology>
    </subcellularLocation>
</comment>
<evidence type="ECO:0000259" key="7">
    <source>
        <dbReference type="Pfam" id="PF02687"/>
    </source>
</evidence>
<feature type="transmembrane region" description="Helical" evidence="6">
    <location>
        <begin position="410"/>
        <end position="434"/>
    </location>
</feature>
<feature type="transmembrane region" description="Helical" evidence="6">
    <location>
        <begin position="322"/>
        <end position="345"/>
    </location>
</feature>
<dbReference type="GO" id="GO:0022857">
    <property type="term" value="F:transmembrane transporter activity"/>
    <property type="evidence" value="ECO:0007669"/>
    <property type="project" value="TreeGrafter"/>
</dbReference>
<keyword evidence="10" id="KW-1185">Reference proteome</keyword>
<feature type="transmembrane region" description="Helical" evidence="6">
    <location>
        <begin position="20"/>
        <end position="42"/>
    </location>
</feature>
<reference evidence="9 10" key="1">
    <citation type="submission" date="2018-09" db="EMBL/GenBank/DDBJ databases">
        <title>Genomic Encyclopedia of Archaeal and Bacterial Type Strains, Phase II (KMG-II): from individual species to whole genera.</title>
        <authorList>
            <person name="Goeker M."/>
        </authorList>
    </citation>
    <scope>NUCLEOTIDE SEQUENCE [LARGE SCALE GENOMIC DNA]</scope>
    <source>
        <strain evidence="9 10">DSM 27148</strain>
    </source>
</reference>
<name>A0A419W9J0_9BACT</name>
<evidence type="ECO:0000256" key="4">
    <source>
        <dbReference type="ARBA" id="ARBA00022989"/>
    </source>
</evidence>
<feature type="transmembrane region" description="Helical" evidence="6">
    <location>
        <begin position="704"/>
        <end position="727"/>
    </location>
</feature>
<keyword evidence="2" id="KW-1003">Cell membrane</keyword>
<keyword evidence="4 6" id="KW-1133">Transmembrane helix</keyword>
<evidence type="ECO:0000256" key="3">
    <source>
        <dbReference type="ARBA" id="ARBA00022692"/>
    </source>
</evidence>
<dbReference type="RefSeq" id="WP_120273321.1">
    <property type="nucleotide sequence ID" value="NZ_RAPN01000001.1"/>
</dbReference>
<evidence type="ECO:0000259" key="8">
    <source>
        <dbReference type="Pfam" id="PF12704"/>
    </source>
</evidence>
<accession>A0A419W9J0</accession>
<dbReference type="Proteomes" id="UP000283387">
    <property type="component" value="Unassembled WGS sequence"/>
</dbReference>
<feature type="domain" description="MacB-like periplasmic core" evidence="8">
    <location>
        <begin position="21"/>
        <end position="237"/>
    </location>
</feature>
<feature type="domain" description="ABC3 transporter permease C-terminal" evidence="7">
    <location>
        <begin position="277"/>
        <end position="392"/>
    </location>
</feature>
<comment type="caution">
    <text evidence="9">The sequence shown here is derived from an EMBL/GenBank/DDBJ whole genome shotgun (WGS) entry which is preliminary data.</text>
</comment>
<feature type="domain" description="ABC3 transporter permease C-terminal" evidence="7">
    <location>
        <begin position="663"/>
        <end position="774"/>
    </location>
</feature>
<dbReference type="EMBL" id="RAPN01000001">
    <property type="protein sequence ID" value="RKD92072.1"/>
    <property type="molecule type" value="Genomic_DNA"/>
</dbReference>
<organism evidence="9 10">
    <name type="scientific">Mangrovibacterium diazotrophicum</name>
    <dbReference type="NCBI Taxonomy" id="1261403"/>
    <lineage>
        <taxon>Bacteria</taxon>
        <taxon>Pseudomonadati</taxon>
        <taxon>Bacteroidota</taxon>
        <taxon>Bacteroidia</taxon>
        <taxon>Marinilabiliales</taxon>
        <taxon>Prolixibacteraceae</taxon>
        <taxon>Mangrovibacterium</taxon>
    </lineage>
</organism>
<dbReference type="InterPro" id="IPR003838">
    <property type="entry name" value="ABC3_permease_C"/>
</dbReference>
<keyword evidence="5 6" id="KW-0472">Membrane</keyword>
<feature type="transmembrane region" description="Helical" evidence="6">
    <location>
        <begin position="661"/>
        <end position="683"/>
    </location>
</feature>
<dbReference type="AlphaFoldDB" id="A0A419W9J0"/>
<dbReference type="InterPro" id="IPR025857">
    <property type="entry name" value="MacB_PCD"/>
</dbReference>
<protein>
    <submittedName>
        <fullName evidence="9">Putative ABC transport system permease protein</fullName>
    </submittedName>
</protein>
<dbReference type="Pfam" id="PF12704">
    <property type="entry name" value="MacB_PCD"/>
    <property type="match status" value="2"/>
</dbReference>
<feature type="transmembrane region" description="Helical" evidence="6">
    <location>
        <begin position="365"/>
        <end position="389"/>
    </location>
</feature>
<feature type="domain" description="MacB-like periplasmic core" evidence="8">
    <location>
        <begin position="451"/>
        <end position="618"/>
    </location>
</feature>
<dbReference type="InterPro" id="IPR050250">
    <property type="entry name" value="Macrolide_Exporter_MacB"/>
</dbReference>
<dbReference type="GO" id="GO:0005886">
    <property type="term" value="C:plasma membrane"/>
    <property type="evidence" value="ECO:0007669"/>
    <property type="project" value="UniProtKB-SubCell"/>
</dbReference>
<dbReference type="OrthoDB" id="905059at2"/>
<keyword evidence="3 6" id="KW-0812">Transmembrane</keyword>
<evidence type="ECO:0000313" key="9">
    <source>
        <dbReference type="EMBL" id="RKD92072.1"/>
    </source>
</evidence>
<evidence type="ECO:0000256" key="5">
    <source>
        <dbReference type="ARBA" id="ARBA00023136"/>
    </source>
</evidence>
<gene>
    <name evidence="9" type="ORF">BC643_2442</name>
</gene>
<dbReference type="Pfam" id="PF02687">
    <property type="entry name" value="FtsX"/>
    <property type="match status" value="2"/>
</dbReference>
<evidence type="ECO:0000313" key="10">
    <source>
        <dbReference type="Proteomes" id="UP000283387"/>
    </source>
</evidence>
<evidence type="ECO:0000256" key="1">
    <source>
        <dbReference type="ARBA" id="ARBA00004651"/>
    </source>
</evidence>
<feature type="transmembrane region" description="Helical" evidence="6">
    <location>
        <begin position="747"/>
        <end position="764"/>
    </location>
</feature>
<dbReference type="PANTHER" id="PTHR30572">
    <property type="entry name" value="MEMBRANE COMPONENT OF TRANSPORTER-RELATED"/>
    <property type="match status" value="1"/>
</dbReference>
<evidence type="ECO:0000256" key="2">
    <source>
        <dbReference type="ARBA" id="ARBA00022475"/>
    </source>
</evidence>
<sequence>MMIRHFIRIALRNIKRRKTLSVIQILCLSVGLAAFILVARYVQYEKDYDKFNANYERIYRLQSYKETDRLADTGQSVVPMANYLNQNVPAVELAIATNESWDEYLSPDNKHVYMEHFGIVAPSEIFSLFSFELIRGDKATALDDPNSIVLSETMAEKYFPGQDAMGKNLFDEQKKKLTVTGIMKDIPEQSSLSASYFRSNADLVKRQGSNWGNSSYEIYVLLRKNTDFEAVSAQISDVLQQHDPNSKHLAYLQPLSQLHLKETARDDRGAVIYFFSFIGILTLLLACVSFMNLTTSFSTMRSVEIGIRKVSGSNRNTIRLQFLTEAIVIALLAFVLAILIAYLILPVFNLVVNRSIQLQLVQNPLLILFLVTVVLASGFVGGSYPALILSSFKPVTVLKGKSPLKKGKLSGLNAMVYLQFILSVVLITSSIWMFKQVNFLKNKDLGFQKESLLHCALPGMKTNISYTQVRERILQNPGVEDMTLSINAPLHSTWGRDVSYEGGPVDDRTFVRWNAACDNFIPTMGMELVQGRNFSDDFAADGNSCLVNETAVQKFGWDNPIGKWIDNGEQQYTVIGVIKDFNNDDVHNPILPYFLLLRDEGFAGHNDLTFKVNPNTTASSLAHIRSVLRESFPGVLFEVNGYDADTNRLDLRIWGSAKNTFAFFTILAVFIAAIGLFGLVVFASQRRVKEIGIRKVQGAKAEQILPLVTRQFLILVFAANVIVYPLAKLMENVTPGQFKYQFTGFDLLIVLGISLLVTIVASGYQSLKASRINPVEALRYE</sequence>
<feature type="transmembrane region" description="Helical" evidence="6">
    <location>
        <begin position="270"/>
        <end position="293"/>
    </location>
</feature>
<proteinExistence type="predicted"/>
<evidence type="ECO:0000256" key="6">
    <source>
        <dbReference type="SAM" id="Phobius"/>
    </source>
</evidence>